<keyword evidence="2" id="KW-1185">Reference proteome</keyword>
<dbReference type="RefSeq" id="WP_336472116.1">
    <property type="nucleotide sequence ID" value="NZ_JBAWSX010000003.1"/>
</dbReference>
<dbReference type="Proteomes" id="UP001372526">
    <property type="component" value="Unassembled WGS sequence"/>
</dbReference>
<protein>
    <submittedName>
        <fullName evidence="1">Uncharacterized protein</fullName>
    </submittedName>
</protein>
<organism evidence="1 2">
    <name type="scientific">Bacillus bruguierae</name>
    <dbReference type="NCBI Taxonomy" id="3127667"/>
    <lineage>
        <taxon>Bacteria</taxon>
        <taxon>Bacillati</taxon>
        <taxon>Bacillota</taxon>
        <taxon>Bacilli</taxon>
        <taxon>Bacillales</taxon>
        <taxon>Bacillaceae</taxon>
        <taxon>Bacillus</taxon>
    </lineage>
</organism>
<gene>
    <name evidence="1" type="ORF">WAZ07_07730</name>
</gene>
<evidence type="ECO:0000313" key="1">
    <source>
        <dbReference type="EMBL" id="MEI4801220.1"/>
    </source>
</evidence>
<reference evidence="1 2" key="1">
    <citation type="submission" date="2024-01" db="EMBL/GenBank/DDBJ databases">
        <title>Seven novel Bacillus-like species.</title>
        <authorList>
            <person name="Liu G."/>
        </authorList>
    </citation>
    <scope>NUCLEOTIDE SEQUENCE [LARGE SCALE GENOMIC DNA]</scope>
    <source>
        <strain evidence="1 2">FJAT-51639</strain>
    </source>
</reference>
<name>A0ABU8FEW2_9BACI</name>
<evidence type="ECO:0000313" key="2">
    <source>
        <dbReference type="Proteomes" id="UP001372526"/>
    </source>
</evidence>
<accession>A0ABU8FEW2</accession>
<proteinExistence type="predicted"/>
<comment type="caution">
    <text evidence="1">The sequence shown here is derived from an EMBL/GenBank/DDBJ whole genome shotgun (WGS) entry which is preliminary data.</text>
</comment>
<dbReference type="EMBL" id="JBAWSX010000003">
    <property type="protein sequence ID" value="MEI4801220.1"/>
    <property type="molecule type" value="Genomic_DNA"/>
</dbReference>
<sequence>MQLKISENMIYFRKNGHLIIDDFIRHEQYSLELSVFPILGLFKEWNDLCGNIKLQGDIVLL</sequence>